<gene>
    <name evidence="1" type="ORF">ANN_05691</name>
</gene>
<dbReference type="EMBL" id="JAJSOF020000013">
    <property type="protein sequence ID" value="KAJ4443904.1"/>
    <property type="molecule type" value="Genomic_DNA"/>
</dbReference>
<name>A0ABQ8TBM0_PERAM</name>
<accession>A0ABQ8TBM0</accession>
<sequence length="68" mass="7637">MRPSSLGPAVKRKFELEEEKDQYLSPPTKRPNCYSVERGGLLMAHSRLVVLMQLLAFLFSNLITGKSG</sequence>
<proteinExistence type="predicted"/>
<keyword evidence="2" id="KW-1185">Reference proteome</keyword>
<organism evidence="1 2">
    <name type="scientific">Periplaneta americana</name>
    <name type="common">American cockroach</name>
    <name type="synonym">Blatta americana</name>
    <dbReference type="NCBI Taxonomy" id="6978"/>
    <lineage>
        <taxon>Eukaryota</taxon>
        <taxon>Metazoa</taxon>
        <taxon>Ecdysozoa</taxon>
        <taxon>Arthropoda</taxon>
        <taxon>Hexapoda</taxon>
        <taxon>Insecta</taxon>
        <taxon>Pterygota</taxon>
        <taxon>Neoptera</taxon>
        <taxon>Polyneoptera</taxon>
        <taxon>Dictyoptera</taxon>
        <taxon>Blattodea</taxon>
        <taxon>Blattoidea</taxon>
        <taxon>Blattidae</taxon>
        <taxon>Blattinae</taxon>
        <taxon>Periplaneta</taxon>
    </lineage>
</organism>
<comment type="caution">
    <text evidence="1">The sequence shown here is derived from an EMBL/GenBank/DDBJ whole genome shotgun (WGS) entry which is preliminary data.</text>
</comment>
<dbReference type="Proteomes" id="UP001148838">
    <property type="component" value="Unassembled WGS sequence"/>
</dbReference>
<reference evidence="1 2" key="1">
    <citation type="journal article" date="2022" name="Allergy">
        <title>Genome assembly and annotation of Periplaneta americana reveal a comprehensive cockroach allergen profile.</title>
        <authorList>
            <person name="Wang L."/>
            <person name="Xiong Q."/>
            <person name="Saelim N."/>
            <person name="Wang L."/>
            <person name="Nong W."/>
            <person name="Wan A.T."/>
            <person name="Shi M."/>
            <person name="Liu X."/>
            <person name="Cao Q."/>
            <person name="Hui J.H.L."/>
            <person name="Sookrung N."/>
            <person name="Leung T.F."/>
            <person name="Tungtrongchitr A."/>
            <person name="Tsui S.K.W."/>
        </authorList>
    </citation>
    <scope>NUCLEOTIDE SEQUENCE [LARGE SCALE GENOMIC DNA]</scope>
    <source>
        <strain evidence="1">PWHHKU_190912</strain>
    </source>
</reference>
<protein>
    <submittedName>
        <fullName evidence="1">Uncharacterized protein</fullName>
    </submittedName>
</protein>
<evidence type="ECO:0000313" key="2">
    <source>
        <dbReference type="Proteomes" id="UP001148838"/>
    </source>
</evidence>
<evidence type="ECO:0000313" key="1">
    <source>
        <dbReference type="EMBL" id="KAJ4443904.1"/>
    </source>
</evidence>